<dbReference type="EMBL" id="JACTNZ010000007">
    <property type="protein sequence ID" value="KAG5542070.1"/>
    <property type="molecule type" value="Genomic_DNA"/>
</dbReference>
<accession>A0AAV6JRJ0</accession>
<evidence type="ECO:0000313" key="1">
    <source>
        <dbReference type="EMBL" id="KAG5542070.1"/>
    </source>
</evidence>
<dbReference type="AlphaFoldDB" id="A0AAV6JRJ0"/>
<gene>
    <name evidence="1" type="ORF">RHGRI_021802</name>
</gene>
<protein>
    <submittedName>
        <fullName evidence="1">Uncharacterized protein</fullName>
    </submittedName>
</protein>
<name>A0AAV6JRJ0_9ERIC</name>
<organism evidence="1 2">
    <name type="scientific">Rhododendron griersonianum</name>
    <dbReference type="NCBI Taxonomy" id="479676"/>
    <lineage>
        <taxon>Eukaryota</taxon>
        <taxon>Viridiplantae</taxon>
        <taxon>Streptophyta</taxon>
        <taxon>Embryophyta</taxon>
        <taxon>Tracheophyta</taxon>
        <taxon>Spermatophyta</taxon>
        <taxon>Magnoliopsida</taxon>
        <taxon>eudicotyledons</taxon>
        <taxon>Gunneridae</taxon>
        <taxon>Pentapetalae</taxon>
        <taxon>asterids</taxon>
        <taxon>Ericales</taxon>
        <taxon>Ericaceae</taxon>
        <taxon>Ericoideae</taxon>
        <taxon>Rhodoreae</taxon>
        <taxon>Rhododendron</taxon>
    </lineage>
</organism>
<reference evidence="1" key="1">
    <citation type="submission" date="2020-08" db="EMBL/GenBank/DDBJ databases">
        <title>Plant Genome Project.</title>
        <authorList>
            <person name="Zhang R.-G."/>
        </authorList>
    </citation>
    <scope>NUCLEOTIDE SEQUENCE</scope>
    <source>
        <strain evidence="1">WSP0</strain>
        <tissue evidence="1">Leaf</tissue>
    </source>
</reference>
<dbReference type="Proteomes" id="UP000823749">
    <property type="component" value="Chromosome 7"/>
</dbReference>
<proteinExistence type="predicted"/>
<evidence type="ECO:0000313" key="2">
    <source>
        <dbReference type="Proteomes" id="UP000823749"/>
    </source>
</evidence>
<sequence length="155" mass="17283">MRVGSAMSSMKLLEASLGPVSREASLRLGSAMSPMKLPPRMINSELVTWTSVIEGYGACGLGFEALQIPLLAGLLSEGCRVFYAMKWRFGMEPDRTESLHLYRGFVEPVWEAQRGFRWDRVEEVQRGMNDIDLMKKPEWSSIEAKGSIHGLISGS</sequence>
<comment type="caution">
    <text evidence="1">The sequence shown here is derived from an EMBL/GenBank/DDBJ whole genome shotgun (WGS) entry which is preliminary data.</text>
</comment>
<keyword evidence="2" id="KW-1185">Reference proteome</keyword>